<keyword evidence="8 12" id="KW-0482">Metalloprotease</keyword>
<comment type="caution">
    <text evidence="12">The sequence shown here is derived from an EMBL/GenBank/DDBJ whole genome shotgun (WGS) entry which is preliminary data.</text>
</comment>
<accession>A0A9P8V7W9</accession>
<keyword evidence="9" id="KW-1015">Disulfide bond</keyword>
<evidence type="ECO:0000313" key="12">
    <source>
        <dbReference type="EMBL" id="KAH6682296.1"/>
    </source>
</evidence>
<evidence type="ECO:0000256" key="2">
    <source>
        <dbReference type="ARBA" id="ARBA00008721"/>
    </source>
</evidence>
<dbReference type="GO" id="GO:0008237">
    <property type="term" value="F:metallopeptidase activity"/>
    <property type="evidence" value="ECO:0007669"/>
    <property type="project" value="UniProtKB-KW"/>
</dbReference>
<evidence type="ECO:0000256" key="8">
    <source>
        <dbReference type="ARBA" id="ARBA00023049"/>
    </source>
</evidence>
<evidence type="ECO:0000256" key="10">
    <source>
        <dbReference type="SAM" id="SignalP"/>
    </source>
</evidence>
<keyword evidence="5 10" id="KW-0732">Signal</keyword>
<keyword evidence="13" id="KW-1185">Reference proteome</keyword>
<dbReference type="GO" id="GO:0006508">
    <property type="term" value="P:proteolysis"/>
    <property type="evidence" value="ECO:0007669"/>
    <property type="project" value="UniProtKB-KW"/>
</dbReference>
<dbReference type="PANTHER" id="PTHR47466">
    <property type="match status" value="1"/>
</dbReference>
<evidence type="ECO:0000313" key="13">
    <source>
        <dbReference type="Proteomes" id="UP000770015"/>
    </source>
</evidence>
<dbReference type="GO" id="GO:0046872">
    <property type="term" value="F:metal ion binding"/>
    <property type="evidence" value="ECO:0007669"/>
    <property type="project" value="UniProtKB-KW"/>
</dbReference>
<protein>
    <submittedName>
        <fullName evidence="12">Metalloprotease 1</fullName>
    </submittedName>
</protein>
<sequence length="267" mass="28644">MLSLLPALLLAAQAAAQLCGAPDRGVAPLAVRADTNTTLPAVIDVPVHFHAVAAEESGLLSQFKLQEQFDVLQTAFARYGFNMSLESTSFTVNATWAIDFQNPANGLAMRTALRRGGYNALNIYFQDIDQTIGRCDYPKPGAVPGSETFILDGCQVHSGAVVGGTRFEGNAEGAFTVHEAGHWFGLPHTFQGGCSGAGVGGVPVHSGPTYQCSPGLVLDTCPGQPGEDPIYNYMNYNYDPCMSEFTAGQVEKMREDWAQFREGRVEE</sequence>
<evidence type="ECO:0000256" key="6">
    <source>
        <dbReference type="ARBA" id="ARBA00022801"/>
    </source>
</evidence>
<dbReference type="InterPro" id="IPR024079">
    <property type="entry name" value="MetalloPept_cat_dom_sf"/>
</dbReference>
<keyword evidence="6" id="KW-0378">Hydrolase</keyword>
<evidence type="ECO:0000256" key="4">
    <source>
        <dbReference type="ARBA" id="ARBA00022723"/>
    </source>
</evidence>
<evidence type="ECO:0000256" key="7">
    <source>
        <dbReference type="ARBA" id="ARBA00022833"/>
    </source>
</evidence>
<comment type="similarity">
    <text evidence="2">Belongs to the peptidase M43B family.</text>
</comment>
<dbReference type="PANTHER" id="PTHR47466:SF1">
    <property type="entry name" value="METALLOPROTEASE MEP1 (AFU_ORTHOLOGUE AFUA_1G07730)-RELATED"/>
    <property type="match status" value="1"/>
</dbReference>
<evidence type="ECO:0000259" key="11">
    <source>
        <dbReference type="Pfam" id="PF05572"/>
    </source>
</evidence>
<reference evidence="12" key="1">
    <citation type="journal article" date="2021" name="Nat. Commun.">
        <title>Genetic determinants of endophytism in the Arabidopsis root mycobiome.</title>
        <authorList>
            <person name="Mesny F."/>
            <person name="Miyauchi S."/>
            <person name="Thiergart T."/>
            <person name="Pickel B."/>
            <person name="Atanasova L."/>
            <person name="Karlsson M."/>
            <person name="Huettel B."/>
            <person name="Barry K.W."/>
            <person name="Haridas S."/>
            <person name="Chen C."/>
            <person name="Bauer D."/>
            <person name="Andreopoulos W."/>
            <person name="Pangilinan J."/>
            <person name="LaButti K."/>
            <person name="Riley R."/>
            <person name="Lipzen A."/>
            <person name="Clum A."/>
            <person name="Drula E."/>
            <person name="Henrissat B."/>
            <person name="Kohler A."/>
            <person name="Grigoriev I.V."/>
            <person name="Martin F.M."/>
            <person name="Hacquard S."/>
        </authorList>
    </citation>
    <scope>NUCLEOTIDE SEQUENCE</scope>
    <source>
        <strain evidence="12">MPI-SDFR-AT-0117</strain>
    </source>
</reference>
<name>A0A9P8V7W9_9PEZI</name>
<dbReference type="Proteomes" id="UP000770015">
    <property type="component" value="Unassembled WGS sequence"/>
</dbReference>
<keyword evidence="4" id="KW-0479">Metal-binding</keyword>
<gene>
    <name evidence="12" type="ORF">F5X68DRAFT_277374</name>
</gene>
<feature type="chain" id="PRO_5040131520" evidence="10">
    <location>
        <begin position="17"/>
        <end position="267"/>
    </location>
</feature>
<comment type="function">
    <text evidence="1">Secreted metalloproteinase that allows assimilation of proteinaceous substrates.</text>
</comment>
<keyword evidence="7" id="KW-0862">Zinc</keyword>
<proteinExistence type="inferred from homology"/>
<feature type="domain" description="Peptidase M43 pregnancy-associated plasma-A" evidence="11">
    <location>
        <begin position="157"/>
        <end position="255"/>
    </location>
</feature>
<keyword evidence="3" id="KW-0645">Protease</keyword>
<dbReference type="SUPFAM" id="SSF55486">
    <property type="entry name" value="Metalloproteases ('zincins'), catalytic domain"/>
    <property type="match status" value="1"/>
</dbReference>
<evidence type="ECO:0000256" key="3">
    <source>
        <dbReference type="ARBA" id="ARBA00022670"/>
    </source>
</evidence>
<dbReference type="OrthoDB" id="536211at2759"/>
<dbReference type="AlphaFoldDB" id="A0A9P8V7W9"/>
<dbReference type="InterPro" id="IPR008754">
    <property type="entry name" value="Peptidase_M43"/>
</dbReference>
<feature type="signal peptide" evidence="10">
    <location>
        <begin position="1"/>
        <end position="16"/>
    </location>
</feature>
<evidence type="ECO:0000256" key="5">
    <source>
        <dbReference type="ARBA" id="ARBA00022729"/>
    </source>
</evidence>
<dbReference type="Pfam" id="PF05572">
    <property type="entry name" value="Peptidase_M43"/>
    <property type="match status" value="1"/>
</dbReference>
<organism evidence="12 13">
    <name type="scientific">Plectosphaerella plurivora</name>
    <dbReference type="NCBI Taxonomy" id="936078"/>
    <lineage>
        <taxon>Eukaryota</taxon>
        <taxon>Fungi</taxon>
        <taxon>Dikarya</taxon>
        <taxon>Ascomycota</taxon>
        <taxon>Pezizomycotina</taxon>
        <taxon>Sordariomycetes</taxon>
        <taxon>Hypocreomycetidae</taxon>
        <taxon>Glomerellales</taxon>
        <taxon>Plectosphaerellaceae</taxon>
        <taxon>Plectosphaerella</taxon>
    </lineage>
</organism>
<dbReference type="Gene3D" id="3.40.390.10">
    <property type="entry name" value="Collagenase (Catalytic Domain)"/>
    <property type="match status" value="1"/>
</dbReference>
<evidence type="ECO:0000256" key="9">
    <source>
        <dbReference type="ARBA" id="ARBA00023157"/>
    </source>
</evidence>
<evidence type="ECO:0000256" key="1">
    <source>
        <dbReference type="ARBA" id="ARBA00003174"/>
    </source>
</evidence>
<dbReference type="EMBL" id="JAGSXJ010000018">
    <property type="protein sequence ID" value="KAH6682296.1"/>
    <property type="molecule type" value="Genomic_DNA"/>
</dbReference>